<dbReference type="SUPFAM" id="SSF49464">
    <property type="entry name" value="Carboxypeptidase regulatory domain-like"/>
    <property type="match status" value="1"/>
</dbReference>
<feature type="domain" description="TonB-dependent receptor-like beta-barrel" evidence="10">
    <location>
        <begin position="456"/>
        <end position="943"/>
    </location>
</feature>
<keyword evidence="13" id="KW-1185">Reference proteome</keyword>
<dbReference type="Gene3D" id="2.40.170.20">
    <property type="entry name" value="TonB-dependent receptor, beta-barrel domain"/>
    <property type="match status" value="1"/>
</dbReference>
<evidence type="ECO:0000259" key="10">
    <source>
        <dbReference type="Pfam" id="PF00593"/>
    </source>
</evidence>
<dbReference type="InterPro" id="IPR008969">
    <property type="entry name" value="CarboxyPept-like_regulatory"/>
</dbReference>
<dbReference type="EMBL" id="JACIFF010000003">
    <property type="protein sequence ID" value="MBB4078754.1"/>
    <property type="molecule type" value="Genomic_DNA"/>
</dbReference>
<sequence>MKLKLYLLILMVGLGQLLYGQETVSGTVTDAESGDPLIGASVLIEGTTNGTVTDLDGNYTLSIVPEAVLVFSYTGYTTQTIPWTPGTSELDVMLSSGVLFDEVVVTGYASERKRDLLGAVAVIDLEEIQDVANPNVMQSIQGRTAGVFVDLSGDPGQGARVQVRGTSTLNNNNPLYIVDGVPIEPFNTDALGTGYAQSWGLSWLNPSDVESVQVLKDASSSSIYGSRASNGVVIITTRRPKAGDTKINVNVRTSVENWFRFDDLTNNRERAIVEWQGAVNDGSDPNATGVYTYEWHLDPTLGPGIQGTGVPVLDRVIYPEWLDESDQLRPAGSPNSVYGGDIEEGVDYWDEISQTGIIQNYDISFTQGTERGGVMFSANFFDQKGVVIETGYERYGLRLNSFHKFLNDRVTIGENLAVARESREILDNGFGGSAEQAPYRYKSILPVRTEDGRFSGPPGGGFSDRDNPVALAFDNQDDLISNVKIFGNVYANIELLDGLFFNTNFGVDYDNINTRNLFRTYSRGFLANNIAELTESQNQYASWVFNNTLSYQLERGESNFNFLAGTEAIESTQRFSSATGKDFALETNEYFQLGSAAGERTNDGGETGFSLFSIFGKFNYSYASRYLASFTLRRDGSSRFGANNRYAIFPAASLGWRISEEPFLANNNLISNLKLRLAYGQTGNQFTANDATLGLYRAVYAPQNVILPWGGGCAEAVCPDAATAYDIGNQDSGILPSGFLAIQTANPDLKWETSTEYNFGLDFGLSNDALTGSFEVFQKQTEDILIVPTAIGAFGDGARRFVNAADLKTTGWELAIQYNSLVKSDFGYSIGTNFGSYKSTITDLPEDLYTSYPGNQEQNIIGQAPNAFFGYRTDGIFQNEAEVEAHAEQTGKRVGALRFVDLNNDGVISVLDQEYDDSRGNGVADVQFGVNVRLDYKNFDLTLFGWGALGRTVAPDVFRMELGSLNNGENGGVAQLDAWSPTNTGSYIPAVSNSNQPFGFSLDYNLRNGNFFAFRQATLGYTLAEGTGLGGVFSNLRVYLSGENLAWIVDRKGPNQFPHVGWRVENSLGGLYPKPLRVSLGINAGF</sequence>
<comment type="similarity">
    <text evidence="8 9">Belongs to the TonB-dependent receptor family.</text>
</comment>
<dbReference type="Pfam" id="PF13715">
    <property type="entry name" value="CarbopepD_reg_2"/>
    <property type="match status" value="1"/>
</dbReference>
<dbReference type="InterPro" id="IPR037066">
    <property type="entry name" value="Plug_dom_sf"/>
</dbReference>
<comment type="subcellular location">
    <subcellularLocation>
        <location evidence="1 8">Cell outer membrane</location>
        <topology evidence="1 8">Multi-pass membrane protein</topology>
    </subcellularLocation>
</comment>
<keyword evidence="2 8" id="KW-0813">Transport</keyword>
<name>A0A840DZQ7_9BACT</name>
<dbReference type="Pfam" id="PF07715">
    <property type="entry name" value="Plug"/>
    <property type="match status" value="1"/>
</dbReference>
<keyword evidence="5 9" id="KW-0798">TonB box</keyword>
<evidence type="ECO:0000256" key="5">
    <source>
        <dbReference type="ARBA" id="ARBA00023077"/>
    </source>
</evidence>
<dbReference type="SUPFAM" id="SSF56935">
    <property type="entry name" value="Porins"/>
    <property type="match status" value="1"/>
</dbReference>
<evidence type="ECO:0000256" key="3">
    <source>
        <dbReference type="ARBA" id="ARBA00022452"/>
    </source>
</evidence>
<dbReference type="InterPro" id="IPR039426">
    <property type="entry name" value="TonB-dep_rcpt-like"/>
</dbReference>
<keyword evidence="3 8" id="KW-1134">Transmembrane beta strand</keyword>
<keyword evidence="4 8" id="KW-0812">Transmembrane</keyword>
<dbReference type="InterPro" id="IPR023996">
    <property type="entry name" value="TonB-dep_OMP_SusC/RagA"/>
</dbReference>
<dbReference type="NCBIfam" id="TIGR04057">
    <property type="entry name" value="SusC_RagA_signa"/>
    <property type="match status" value="1"/>
</dbReference>
<dbReference type="GO" id="GO:0009279">
    <property type="term" value="C:cell outer membrane"/>
    <property type="evidence" value="ECO:0007669"/>
    <property type="project" value="UniProtKB-SubCell"/>
</dbReference>
<dbReference type="InterPro" id="IPR000531">
    <property type="entry name" value="Beta-barrel_TonB"/>
</dbReference>
<dbReference type="Gene3D" id="2.170.130.10">
    <property type="entry name" value="TonB-dependent receptor, plug domain"/>
    <property type="match status" value="1"/>
</dbReference>
<dbReference type="Proteomes" id="UP000576209">
    <property type="component" value="Unassembled WGS sequence"/>
</dbReference>
<accession>A0A840DZQ7</accession>
<evidence type="ECO:0000256" key="7">
    <source>
        <dbReference type="ARBA" id="ARBA00023237"/>
    </source>
</evidence>
<dbReference type="InterPro" id="IPR012910">
    <property type="entry name" value="Plug_dom"/>
</dbReference>
<evidence type="ECO:0000313" key="12">
    <source>
        <dbReference type="EMBL" id="MBB4078754.1"/>
    </source>
</evidence>
<keyword evidence="7 8" id="KW-0998">Cell outer membrane</keyword>
<dbReference type="AlphaFoldDB" id="A0A840DZQ7"/>
<evidence type="ECO:0000256" key="9">
    <source>
        <dbReference type="RuleBase" id="RU003357"/>
    </source>
</evidence>
<evidence type="ECO:0000259" key="11">
    <source>
        <dbReference type="Pfam" id="PF07715"/>
    </source>
</evidence>
<feature type="domain" description="TonB-dependent receptor plug" evidence="11">
    <location>
        <begin position="113"/>
        <end position="232"/>
    </location>
</feature>
<protein>
    <submittedName>
        <fullName evidence="12">TonB-linked SusC/RagA family outer membrane protein</fullName>
    </submittedName>
</protein>
<gene>
    <name evidence="12" type="ORF">GGR28_001371</name>
</gene>
<organism evidence="12 13">
    <name type="scientific">Neolewinella aquimaris</name>
    <dbReference type="NCBI Taxonomy" id="1835722"/>
    <lineage>
        <taxon>Bacteria</taxon>
        <taxon>Pseudomonadati</taxon>
        <taxon>Bacteroidota</taxon>
        <taxon>Saprospiria</taxon>
        <taxon>Saprospirales</taxon>
        <taxon>Lewinellaceae</taxon>
        <taxon>Neolewinella</taxon>
    </lineage>
</organism>
<dbReference type="RefSeq" id="WP_183495000.1">
    <property type="nucleotide sequence ID" value="NZ_JACIFF010000003.1"/>
</dbReference>
<dbReference type="NCBIfam" id="TIGR04056">
    <property type="entry name" value="OMP_RagA_SusC"/>
    <property type="match status" value="1"/>
</dbReference>
<evidence type="ECO:0000256" key="6">
    <source>
        <dbReference type="ARBA" id="ARBA00023136"/>
    </source>
</evidence>
<proteinExistence type="inferred from homology"/>
<dbReference type="FunFam" id="2.60.40.1120:FF:000003">
    <property type="entry name" value="Outer membrane protein Omp121"/>
    <property type="match status" value="1"/>
</dbReference>
<dbReference type="InterPro" id="IPR023997">
    <property type="entry name" value="TonB-dep_OMP_SusC/RagA_CS"/>
</dbReference>
<dbReference type="PROSITE" id="PS52016">
    <property type="entry name" value="TONB_DEPENDENT_REC_3"/>
    <property type="match status" value="1"/>
</dbReference>
<dbReference type="Gene3D" id="2.60.40.1120">
    <property type="entry name" value="Carboxypeptidase-like, regulatory domain"/>
    <property type="match status" value="1"/>
</dbReference>
<dbReference type="Pfam" id="PF00593">
    <property type="entry name" value="TonB_dep_Rec_b-barrel"/>
    <property type="match status" value="1"/>
</dbReference>
<evidence type="ECO:0000256" key="2">
    <source>
        <dbReference type="ARBA" id="ARBA00022448"/>
    </source>
</evidence>
<evidence type="ECO:0000313" key="13">
    <source>
        <dbReference type="Proteomes" id="UP000576209"/>
    </source>
</evidence>
<dbReference type="InterPro" id="IPR036942">
    <property type="entry name" value="Beta-barrel_TonB_sf"/>
</dbReference>
<evidence type="ECO:0000256" key="1">
    <source>
        <dbReference type="ARBA" id="ARBA00004571"/>
    </source>
</evidence>
<comment type="caution">
    <text evidence="12">The sequence shown here is derived from an EMBL/GenBank/DDBJ whole genome shotgun (WGS) entry which is preliminary data.</text>
</comment>
<evidence type="ECO:0000256" key="8">
    <source>
        <dbReference type="PROSITE-ProRule" id="PRU01360"/>
    </source>
</evidence>
<keyword evidence="6 8" id="KW-0472">Membrane</keyword>
<evidence type="ECO:0000256" key="4">
    <source>
        <dbReference type="ARBA" id="ARBA00022692"/>
    </source>
</evidence>
<reference evidence="12 13" key="1">
    <citation type="submission" date="2020-08" db="EMBL/GenBank/DDBJ databases">
        <title>Genomic Encyclopedia of Type Strains, Phase IV (KMG-IV): sequencing the most valuable type-strain genomes for metagenomic binning, comparative biology and taxonomic classification.</title>
        <authorList>
            <person name="Goeker M."/>
        </authorList>
    </citation>
    <scope>NUCLEOTIDE SEQUENCE [LARGE SCALE GENOMIC DNA]</scope>
    <source>
        <strain evidence="12 13">DSM 105137</strain>
    </source>
</reference>